<comment type="function">
    <text evidence="10">Functions in the biosynthesis of the anionic phospholipids phosphatidylglycerol and cardiolipin.</text>
</comment>
<dbReference type="PROSITE" id="PS50035">
    <property type="entry name" value="PLD"/>
    <property type="match status" value="1"/>
</dbReference>
<keyword evidence="10" id="KW-0496">Mitochondrion</keyword>
<dbReference type="PANTHER" id="PTHR12586:SF1">
    <property type="entry name" value="CDP-DIACYLGLYCEROL--GLYCEROL-3-PHOSPHATE 3-PHOSPHATIDYLTRANSFERASE, MITOCHONDRIAL"/>
    <property type="match status" value="1"/>
</dbReference>
<keyword evidence="3 10" id="KW-0444">Lipid biosynthesis</keyword>
<evidence type="ECO:0000256" key="7">
    <source>
        <dbReference type="ARBA" id="ARBA00023209"/>
    </source>
</evidence>
<dbReference type="EC" id="2.7.8.5" evidence="10"/>
<dbReference type="Gene3D" id="3.30.870.10">
    <property type="entry name" value="Endonuclease Chain A"/>
    <property type="match status" value="2"/>
</dbReference>
<evidence type="ECO:0000313" key="13">
    <source>
        <dbReference type="Proteomes" id="UP000307440"/>
    </source>
</evidence>
<dbReference type="STRING" id="230819.A0A5C3L4E4"/>
<keyword evidence="13" id="KW-1185">Reference proteome</keyword>
<sequence length="485" mass="54691">MNGFHPVIRDFAKGLLQQQPVFQVAPRSIKVLASPNEFLETLLNMIKRAKSRIFISSLYIGSKEAELICSLKHALSSNPNLLVTLQLDLNRSTRPGETSTAQILLPLLREFPDRIQVSLFQSPHLRGLMAKLVPPRFNEGWGTWHAKVYGVDDQVMISGANLNKSYFTNRQDRYLHLQGHKELAQYCFDFLQKASEFSFHLKPMSSTTTTTHSYLKEDYLVSWPHPNIHPHQIHDLVREKLHSLQSSYISRQTLSTEEQARSNALIFPLIQAGQFGIREEENVFSWLFKCLEKAKTRALLDLTSGYFSLYKPYQELILSSKNVDCRIVASSPEANGFYGSAGLSGRIPEAYTLYEQRFMNAVRAAGKSWVGGASTGYGVKLSEWNKPGWTYHAKGIWLSPNNDSKPILTLFGSTNLNARSAHLDTELSFMMVIPSSSPSSDALELQSALAQEASKIRGHTVEWKGAEREVSKITRLLVRILKGML</sequence>
<comment type="similarity">
    <text evidence="2 10">Belongs to the CDP-alcohol phosphatidyltransferase class-II family.</text>
</comment>
<keyword evidence="8 10" id="KW-1208">Phospholipid metabolism</keyword>
<dbReference type="InterPro" id="IPR001736">
    <property type="entry name" value="PLipase_D/transphosphatidylase"/>
</dbReference>
<evidence type="ECO:0000256" key="2">
    <source>
        <dbReference type="ARBA" id="ARBA00010682"/>
    </source>
</evidence>
<comment type="pathway">
    <text evidence="1 10">Phospholipid metabolism; phosphatidylglycerol biosynthesis; phosphatidylglycerol from CDP-diacylglycerol: step 1/2.</text>
</comment>
<evidence type="ECO:0000256" key="6">
    <source>
        <dbReference type="ARBA" id="ARBA00023098"/>
    </source>
</evidence>
<keyword evidence="10" id="KW-0067">ATP-binding</keyword>
<dbReference type="Proteomes" id="UP000307440">
    <property type="component" value="Unassembled WGS sequence"/>
</dbReference>
<evidence type="ECO:0000256" key="8">
    <source>
        <dbReference type="ARBA" id="ARBA00023264"/>
    </source>
</evidence>
<proteinExistence type="inferred from homology"/>
<evidence type="ECO:0000256" key="5">
    <source>
        <dbReference type="ARBA" id="ARBA00022737"/>
    </source>
</evidence>
<name>A0A5C3L4E4_COPMA</name>
<keyword evidence="6 10" id="KW-0443">Lipid metabolism</keyword>
<dbReference type="PIRSF" id="PIRSF000850">
    <property type="entry name" value="Phospholipase_D_PSS"/>
    <property type="match status" value="1"/>
</dbReference>
<dbReference type="OrthoDB" id="10250191at2759"/>
<dbReference type="CDD" id="cd09135">
    <property type="entry name" value="PLDc_PGS1_euk_1"/>
    <property type="match status" value="1"/>
</dbReference>
<organism evidence="12 13">
    <name type="scientific">Coprinopsis marcescibilis</name>
    <name type="common">Agaric fungus</name>
    <name type="synonym">Psathyrella marcescibilis</name>
    <dbReference type="NCBI Taxonomy" id="230819"/>
    <lineage>
        <taxon>Eukaryota</taxon>
        <taxon>Fungi</taxon>
        <taxon>Dikarya</taxon>
        <taxon>Basidiomycota</taxon>
        <taxon>Agaricomycotina</taxon>
        <taxon>Agaricomycetes</taxon>
        <taxon>Agaricomycetidae</taxon>
        <taxon>Agaricales</taxon>
        <taxon>Agaricineae</taxon>
        <taxon>Psathyrellaceae</taxon>
        <taxon>Coprinopsis</taxon>
    </lineage>
</organism>
<dbReference type="SUPFAM" id="SSF56024">
    <property type="entry name" value="Phospholipase D/nuclease"/>
    <property type="match status" value="1"/>
</dbReference>
<evidence type="ECO:0000256" key="1">
    <source>
        <dbReference type="ARBA" id="ARBA00005042"/>
    </source>
</evidence>
<dbReference type="GO" id="GO:0005739">
    <property type="term" value="C:mitochondrion"/>
    <property type="evidence" value="ECO:0007669"/>
    <property type="project" value="UniProtKB-SubCell"/>
</dbReference>
<accession>A0A5C3L4E4</accession>
<dbReference type="GO" id="GO:0008444">
    <property type="term" value="F:CDP-diacylglycerol-glycerol-3-phosphate 3-phosphatidyltransferase activity"/>
    <property type="evidence" value="ECO:0007669"/>
    <property type="project" value="UniProtKB-EC"/>
</dbReference>
<dbReference type="AlphaFoldDB" id="A0A5C3L4E4"/>
<gene>
    <name evidence="12" type="ORF">FA15DRAFT_586378</name>
</gene>
<reference evidence="12 13" key="1">
    <citation type="journal article" date="2019" name="Nat. Ecol. Evol.">
        <title>Megaphylogeny resolves global patterns of mushroom evolution.</title>
        <authorList>
            <person name="Varga T."/>
            <person name="Krizsan K."/>
            <person name="Foldi C."/>
            <person name="Dima B."/>
            <person name="Sanchez-Garcia M."/>
            <person name="Sanchez-Ramirez S."/>
            <person name="Szollosi G.J."/>
            <person name="Szarkandi J.G."/>
            <person name="Papp V."/>
            <person name="Albert L."/>
            <person name="Andreopoulos W."/>
            <person name="Angelini C."/>
            <person name="Antonin V."/>
            <person name="Barry K.W."/>
            <person name="Bougher N.L."/>
            <person name="Buchanan P."/>
            <person name="Buyck B."/>
            <person name="Bense V."/>
            <person name="Catcheside P."/>
            <person name="Chovatia M."/>
            <person name="Cooper J."/>
            <person name="Damon W."/>
            <person name="Desjardin D."/>
            <person name="Finy P."/>
            <person name="Geml J."/>
            <person name="Haridas S."/>
            <person name="Hughes K."/>
            <person name="Justo A."/>
            <person name="Karasinski D."/>
            <person name="Kautmanova I."/>
            <person name="Kiss B."/>
            <person name="Kocsube S."/>
            <person name="Kotiranta H."/>
            <person name="LaButti K.M."/>
            <person name="Lechner B.E."/>
            <person name="Liimatainen K."/>
            <person name="Lipzen A."/>
            <person name="Lukacs Z."/>
            <person name="Mihaltcheva S."/>
            <person name="Morgado L.N."/>
            <person name="Niskanen T."/>
            <person name="Noordeloos M.E."/>
            <person name="Ohm R.A."/>
            <person name="Ortiz-Santana B."/>
            <person name="Ovrebo C."/>
            <person name="Racz N."/>
            <person name="Riley R."/>
            <person name="Savchenko A."/>
            <person name="Shiryaev A."/>
            <person name="Soop K."/>
            <person name="Spirin V."/>
            <person name="Szebenyi C."/>
            <person name="Tomsovsky M."/>
            <person name="Tulloss R.E."/>
            <person name="Uehling J."/>
            <person name="Grigoriev I.V."/>
            <person name="Vagvolgyi C."/>
            <person name="Papp T."/>
            <person name="Martin F.M."/>
            <person name="Miettinen O."/>
            <person name="Hibbett D.S."/>
            <person name="Nagy L.G."/>
        </authorList>
    </citation>
    <scope>NUCLEOTIDE SEQUENCE [LARGE SCALE GENOMIC DNA]</scope>
    <source>
        <strain evidence="12 13">CBS 121175</strain>
    </source>
</reference>
<keyword evidence="5" id="KW-0677">Repeat</keyword>
<dbReference type="EMBL" id="ML210164">
    <property type="protein sequence ID" value="TFK27472.1"/>
    <property type="molecule type" value="Genomic_DNA"/>
</dbReference>
<evidence type="ECO:0000313" key="12">
    <source>
        <dbReference type="EMBL" id="TFK27472.1"/>
    </source>
</evidence>
<comment type="catalytic activity">
    <reaction evidence="9 10">
        <text>a CDP-1,2-diacyl-sn-glycerol + sn-glycerol 3-phosphate = a 1,2-diacyl-sn-glycero-3-phospho-(1'-sn-glycero-3'-phosphate) + CMP + H(+)</text>
        <dbReference type="Rhea" id="RHEA:12593"/>
        <dbReference type="ChEBI" id="CHEBI:15378"/>
        <dbReference type="ChEBI" id="CHEBI:57597"/>
        <dbReference type="ChEBI" id="CHEBI:58332"/>
        <dbReference type="ChEBI" id="CHEBI:60110"/>
        <dbReference type="ChEBI" id="CHEBI:60377"/>
        <dbReference type="EC" id="2.7.8.5"/>
    </reaction>
</comment>
<keyword evidence="10" id="KW-0547">Nucleotide-binding</keyword>
<keyword evidence="7 10" id="KW-0594">Phospholipid biosynthesis</keyword>
<feature type="domain" description="PLD phosphodiesterase" evidence="11">
    <location>
        <begin position="145"/>
        <end position="166"/>
    </location>
</feature>
<dbReference type="InterPro" id="IPR016270">
    <property type="entry name" value="PGS1"/>
</dbReference>
<dbReference type="CDD" id="cd09137">
    <property type="entry name" value="PLDc_PGS1_euk_2"/>
    <property type="match status" value="1"/>
</dbReference>
<dbReference type="GO" id="GO:0005524">
    <property type="term" value="F:ATP binding"/>
    <property type="evidence" value="ECO:0007669"/>
    <property type="project" value="UniProtKB-KW"/>
</dbReference>
<evidence type="ECO:0000256" key="3">
    <source>
        <dbReference type="ARBA" id="ARBA00022516"/>
    </source>
</evidence>
<evidence type="ECO:0000259" key="11">
    <source>
        <dbReference type="PROSITE" id="PS50035"/>
    </source>
</evidence>
<protein>
    <recommendedName>
        <fullName evidence="10">CDP-diacylglycerol--glycerol-3-phosphate 3-phosphatidyltransferase</fullName>
        <ecNumber evidence="10">2.7.8.5</ecNumber>
    </recommendedName>
</protein>
<keyword evidence="4 10" id="KW-0808">Transferase</keyword>
<dbReference type="GO" id="GO:0032049">
    <property type="term" value="P:cardiolipin biosynthetic process"/>
    <property type="evidence" value="ECO:0007669"/>
    <property type="project" value="InterPro"/>
</dbReference>
<dbReference type="PANTHER" id="PTHR12586">
    <property type="entry name" value="CDP-DIACYLGLYCEROL--SERINE O-PHOSPHATIDYLTRANSFERASE"/>
    <property type="match status" value="1"/>
</dbReference>
<evidence type="ECO:0000256" key="4">
    <source>
        <dbReference type="ARBA" id="ARBA00022679"/>
    </source>
</evidence>
<evidence type="ECO:0000256" key="10">
    <source>
        <dbReference type="RuleBase" id="RU365024"/>
    </source>
</evidence>
<comment type="subcellular location">
    <subcellularLocation>
        <location evidence="10">Mitochondrion</location>
    </subcellularLocation>
</comment>
<dbReference type="UniPathway" id="UPA00084">
    <property type="reaction ID" value="UER00503"/>
</dbReference>
<evidence type="ECO:0000256" key="9">
    <source>
        <dbReference type="ARBA" id="ARBA00048586"/>
    </source>
</evidence>